<gene>
    <name evidence="5" type="ORF">G3480_01850</name>
</gene>
<dbReference type="Gene3D" id="3.40.50.300">
    <property type="entry name" value="P-loop containing nucleotide triphosphate hydrolases"/>
    <property type="match status" value="1"/>
</dbReference>
<evidence type="ECO:0000313" key="6">
    <source>
        <dbReference type="Proteomes" id="UP000471640"/>
    </source>
</evidence>
<dbReference type="InterPro" id="IPR001650">
    <property type="entry name" value="Helicase_C-like"/>
</dbReference>
<dbReference type="InterPro" id="IPR027417">
    <property type="entry name" value="P-loop_NTPase"/>
</dbReference>
<dbReference type="SUPFAM" id="SSF52540">
    <property type="entry name" value="P-loop containing nucleoside triphosphate hydrolases"/>
    <property type="match status" value="2"/>
</dbReference>
<protein>
    <submittedName>
        <fullName evidence="5">Helicase SNF2</fullName>
    </submittedName>
</protein>
<dbReference type="EMBL" id="JAAIJR010000004">
    <property type="protein sequence ID" value="NEX19066.1"/>
    <property type="molecule type" value="Genomic_DNA"/>
</dbReference>
<dbReference type="NCBIfam" id="NF042964">
    <property type="entry name" value="phospholipD_antiphage"/>
    <property type="match status" value="1"/>
</dbReference>
<dbReference type="Pfam" id="PF00271">
    <property type="entry name" value="Helicase_C"/>
    <property type="match status" value="1"/>
</dbReference>
<dbReference type="Pfam" id="PF00176">
    <property type="entry name" value="SNF2-rel_dom"/>
    <property type="match status" value="1"/>
</dbReference>
<dbReference type="InterPro" id="IPR038718">
    <property type="entry name" value="SNF2-like_sf"/>
</dbReference>
<dbReference type="InterPro" id="IPR049730">
    <property type="entry name" value="SNF2/RAD54-like_C"/>
</dbReference>
<organism evidence="5 6">
    <name type="scientific">Thiorhodococcus mannitoliphagus</name>
    <dbReference type="NCBI Taxonomy" id="329406"/>
    <lineage>
        <taxon>Bacteria</taxon>
        <taxon>Pseudomonadati</taxon>
        <taxon>Pseudomonadota</taxon>
        <taxon>Gammaproteobacteria</taxon>
        <taxon>Chromatiales</taxon>
        <taxon>Chromatiaceae</taxon>
        <taxon>Thiorhodococcus</taxon>
    </lineage>
</organism>
<dbReference type="PANTHER" id="PTHR45766">
    <property type="entry name" value="DNA ANNEALING HELICASE AND ENDONUCLEASE ZRANB3 FAMILY MEMBER"/>
    <property type="match status" value="1"/>
</dbReference>
<dbReference type="Pfam" id="PF13091">
    <property type="entry name" value="PLDc_2"/>
    <property type="match status" value="1"/>
</dbReference>
<dbReference type="PANTHER" id="PTHR45766:SF6">
    <property type="entry name" value="SWI_SNF-RELATED MATRIX-ASSOCIATED ACTIN-DEPENDENT REGULATOR OF CHROMATIN SUBFAMILY A-LIKE PROTEIN 1"/>
    <property type="match status" value="1"/>
</dbReference>
<dbReference type="SUPFAM" id="SSF56024">
    <property type="entry name" value="Phospholipase D/nuclease"/>
    <property type="match status" value="1"/>
</dbReference>
<evidence type="ECO:0000259" key="3">
    <source>
        <dbReference type="PROSITE" id="PS51192"/>
    </source>
</evidence>
<dbReference type="SMART" id="SM00487">
    <property type="entry name" value="DEXDc"/>
    <property type="match status" value="1"/>
</dbReference>
<evidence type="ECO:0000256" key="1">
    <source>
        <dbReference type="ARBA" id="ARBA00022801"/>
    </source>
</evidence>
<dbReference type="SMART" id="SM00490">
    <property type="entry name" value="HELICc"/>
    <property type="match status" value="1"/>
</dbReference>
<dbReference type="InterPro" id="IPR025202">
    <property type="entry name" value="PLD-like_dom"/>
</dbReference>
<proteinExistence type="predicted"/>
<comment type="caution">
    <text evidence="5">The sequence shown here is derived from an EMBL/GenBank/DDBJ whole genome shotgun (WGS) entry which is preliminary data.</text>
</comment>
<dbReference type="Gene3D" id="3.30.870.10">
    <property type="entry name" value="Endonuclease Chain A"/>
    <property type="match status" value="1"/>
</dbReference>
<keyword evidence="6" id="KW-1185">Reference proteome</keyword>
<keyword evidence="2 5" id="KW-0547">Nucleotide-binding</keyword>
<dbReference type="PROSITE" id="PS51192">
    <property type="entry name" value="HELICASE_ATP_BIND_1"/>
    <property type="match status" value="1"/>
</dbReference>
<dbReference type="InterPro" id="IPR014001">
    <property type="entry name" value="Helicase_ATP-bd"/>
</dbReference>
<dbReference type="PROSITE" id="PS51194">
    <property type="entry name" value="HELICASE_CTER"/>
    <property type="match status" value="1"/>
</dbReference>
<evidence type="ECO:0000259" key="4">
    <source>
        <dbReference type="PROSITE" id="PS51194"/>
    </source>
</evidence>
<dbReference type="InterPro" id="IPR049952">
    <property type="entry name" value="PhospholipD-like_anti-phage"/>
</dbReference>
<keyword evidence="2 5" id="KW-0067">ATP-binding</keyword>
<feature type="domain" description="Helicase ATP-binding" evidence="3">
    <location>
        <begin position="244"/>
        <end position="429"/>
    </location>
</feature>
<reference evidence="5 6" key="2">
    <citation type="submission" date="2020-02" db="EMBL/GenBank/DDBJ databases">
        <title>Genome sequences of Thiorhodococcus mannitoliphagus and Thiorhodococcus minor, purple sulfur photosynthetic bacteria in the gammaproteobacterial family, Chromatiaceae.</title>
        <authorList>
            <person name="Aviles F.A."/>
            <person name="Meyer T.E."/>
            <person name="Kyndt J.A."/>
        </authorList>
    </citation>
    <scope>NUCLEOTIDE SEQUENCE [LARGE SCALE GENOMIC DNA]</scope>
    <source>
        <strain evidence="5 6">DSM 18266</strain>
    </source>
</reference>
<evidence type="ECO:0000313" key="5">
    <source>
        <dbReference type="EMBL" id="NEX19066.1"/>
    </source>
</evidence>
<evidence type="ECO:0000256" key="2">
    <source>
        <dbReference type="ARBA" id="ARBA00022806"/>
    </source>
</evidence>
<reference evidence="6" key="1">
    <citation type="journal article" date="2020" name="Microbiol. Resour. Announc.">
        <title>Draft Genome Sequences of Thiorhodococcus mannitoliphagus and Thiorhodococcus minor, Purple Sulfur Photosynthetic Bacteria in the Gammaproteobacterial Family Chromatiaceae.</title>
        <authorList>
            <person name="Aviles F.A."/>
            <person name="Meyer T.E."/>
            <person name="Kyndt J.A."/>
        </authorList>
    </citation>
    <scope>NUCLEOTIDE SEQUENCE [LARGE SCALE GENOMIC DNA]</scope>
    <source>
        <strain evidence="6">DSM 18266</strain>
    </source>
</reference>
<dbReference type="GO" id="GO:0016787">
    <property type="term" value="F:hydrolase activity"/>
    <property type="evidence" value="ECO:0007669"/>
    <property type="project" value="UniProtKB-KW"/>
</dbReference>
<accession>A0A6P1DQW1</accession>
<dbReference type="Gene3D" id="3.40.50.10810">
    <property type="entry name" value="Tandem AAA-ATPase domain"/>
    <property type="match status" value="1"/>
</dbReference>
<keyword evidence="2 5" id="KW-0347">Helicase</keyword>
<dbReference type="Proteomes" id="UP000471640">
    <property type="component" value="Unassembled WGS sequence"/>
</dbReference>
<dbReference type="InterPro" id="IPR000330">
    <property type="entry name" value="SNF2_N"/>
</dbReference>
<dbReference type="RefSeq" id="WP_164651961.1">
    <property type="nucleotide sequence ID" value="NZ_JAAIJR010000004.1"/>
</dbReference>
<dbReference type="GO" id="GO:0004386">
    <property type="term" value="F:helicase activity"/>
    <property type="evidence" value="ECO:0007669"/>
    <property type="project" value="UniProtKB-KW"/>
</dbReference>
<name>A0A6P1DQW1_9GAMM</name>
<dbReference type="CDD" id="cd18793">
    <property type="entry name" value="SF2_C_SNF"/>
    <property type="match status" value="1"/>
</dbReference>
<sequence length="893" mass="100738">MITRFSSRRQRLDHSFLRERLQGAQSYDRIAGFFSSSILEVAGEAFEALAGPVRLVCNSGLDPQDVATARKAAQAAMRREWCDTEPERLSESARPRFQRLYEFLVAGKLQVRVVPDAHFGLIHGKAGVITLADGRQTAFLGSVNESMTAWRLNYELLWEDDSEDAVCWVQEEFDALWHSPFAVALAEAVVQDIGRLAKRSVIPNLSDWRDHPDPAAPVIESPVYRKEVGLWEHQKHFVKLAFEAHLGPHGARLVLADQVGLGKTIQLAMAAQLMALSGDRPVLILAPKPLIWQWQGELSTLLDMPSAVWDGRNWIDENGIEHPSAGPESVRKCPRRVGIVSTGLIIAGSEIRDWLVNGRYECVILDEAHRARRRNLAAGKEYEAAEPNNLLRFLWEISPRTKSLLLATATPVQIHPVEAWDLLDALARGSEAVLGGVGSLWRKPRQALELLLGEAVPPDDVVTQWAWMRNPLPPAAEGPDYQSLRRVLRLTDQEVSAPGGSFERLSAPDRARVRRLFPRFVEQANPFIRRIVLRTREYLETTLDPETGEPFLKPVQVRLHGDRDEDAIVLPPFLEDAYHLAEAFCSLLAERARSGFFRTLLLRRVGSTMEAGRRTVEKLLAEWTTLDEDEEDDGSLAQLRTLTPAERALLQRFLKALEANQERDPKYQIVRSQLLDQGWMELGCIIFSQYFDSVFWLASQLTADIPEEEIGIYAGARRSGVMHNGIFTAAARDLLKERVRRGEIRILIGTDAASEGLNLQRLGTLINLDLPWNPSRLEQRKGRIQRIGQLRDTVDLYNLRYAGSVEDRVHELLSSRLENIATLFGQIPDILEDVWVDVALGQINAALKTIDAVPRKHPFQLRYQGVEKVDWEGCAEVLSAEERKRFLTRGWGE</sequence>
<keyword evidence="1" id="KW-0378">Hydrolase</keyword>
<dbReference type="GO" id="GO:0005524">
    <property type="term" value="F:ATP binding"/>
    <property type="evidence" value="ECO:0007669"/>
    <property type="project" value="InterPro"/>
</dbReference>
<dbReference type="AlphaFoldDB" id="A0A6P1DQW1"/>
<feature type="domain" description="Helicase C-terminal" evidence="4">
    <location>
        <begin position="674"/>
        <end position="835"/>
    </location>
</feature>
<dbReference type="CDD" id="cd09179">
    <property type="entry name" value="PLDc_N_DEXD_a"/>
    <property type="match status" value="1"/>
</dbReference>